<dbReference type="EMBL" id="JACHHY010000013">
    <property type="protein sequence ID" value="MBB5019047.1"/>
    <property type="molecule type" value="Genomic_DNA"/>
</dbReference>
<feature type="transmembrane region" description="Helical" evidence="8">
    <location>
        <begin position="67"/>
        <end position="94"/>
    </location>
</feature>
<feature type="transmembrane region" description="Helical" evidence="8">
    <location>
        <begin position="231"/>
        <end position="251"/>
    </location>
</feature>
<protein>
    <submittedName>
        <fullName evidence="9">Exosortase/archaeosortase family protein</fullName>
    </submittedName>
</protein>
<proteinExistence type="predicted"/>
<feature type="transmembrane region" description="Helical" evidence="8">
    <location>
        <begin position="106"/>
        <end position="126"/>
    </location>
</feature>
<evidence type="ECO:0000313" key="10">
    <source>
        <dbReference type="Proteomes" id="UP000575898"/>
    </source>
</evidence>
<reference evidence="9 10" key="1">
    <citation type="submission" date="2020-08" db="EMBL/GenBank/DDBJ databases">
        <title>Genomic Encyclopedia of Type Strains, Phase IV (KMG-IV): sequencing the most valuable type-strain genomes for metagenomic binning, comparative biology and taxonomic classification.</title>
        <authorList>
            <person name="Goeker M."/>
        </authorList>
    </citation>
    <scope>NUCLEOTIDE SEQUENCE [LARGE SCALE GENOMIC DNA]</scope>
    <source>
        <strain evidence="9 10">DSM 27165</strain>
    </source>
</reference>
<comment type="subcellular location">
    <subcellularLocation>
        <location evidence="1">Cell membrane</location>
        <topology evidence="1">Multi-pass membrane protein</topology>
    </subcellularLocation>
</comment>
<evidence type="ECO:0000256" key="2">
    <source>
        <dbReference type="ARBA" id="ARBA00022475"/>
    </source>
</evidence>
<evidence type="ECO:0000256" key="4">
    <source>
        <dbReference type="ARBA" id="ARBA00022692"/>
    </source>
</evidence>
<name>A0A840MPT2_9PROT</name>
<evidence type="ECO:0000256" key="1">
    <source>
        <dbReference type="ARBA" id="ARBA00004651"/>
    </source>
</evidence>
<dbReference type="GO" id="GO:0008233">
    <property type="term" value="F:peptidase activity"/>
    <property type="evidence" value="ECO:0007669"/>
    <property type="project" value="UniProtKB-KW"/>
</dbReference>
<keyword evidence="7 8" id="KW-0472">Membrane</keyword>
<keyword evidence="5" id="KW-0378">Hydrolase</keyword>
<keyword evidence="3" id="KW-0645">Protease</keyword>
<dbReference type="NCBIfam" id="TIGR04178">
    <property type="entry name" value="exo_archaeo"/>
    <property type="match status" value="1"/>
</dbReference>
<keyword evidence="10" id="KW-1185">Reference proteome</keyword>
<dbReference type="Pfam" id="PF09721">
    <property type="entry name" value="Exosortase_EpsH"/>
    <property type="match status" value="1"/>
</dbReference>
<organism evidence="9 10">
    <name type="scientific">Chitinivorax tropicus</name>
    <dbReference type="NCBI Taxonomy" id="714531"/>
    <lineage>
        <taxon>Bacteria</taxon>
        <taxon>Pseudomonadati</taxon>
        <taxon>Pseudomonadota</taxon>
        <taxon>Betaproteobacteria</taxon>
        <taxon>Chitinivorax</taxon>
    </lineage>
</organism>
<evidence type="ECO:0000256" key="6">
    <source>
        <dbReference type="ARBA" id="ARBA00022989"/>
    </source>
</evidence>
<dbReference type="GO" id="GO:0005886">
    <property type="term" value="C:plasma membrane"/>
    <property type="evidence" value="ECO:0007669"/>
    <property type="project" value="UniProtKB-SubCell"/>
</dbReference>
<evidence type="ECO:0000256" key="3">
    <source>
        <dbReference type="ARBA" id="ARBA00022670"/>
    </source>
</evidence>
<accession>A0A840MPT2</accession>
<dbReference type="RefSeq" id="WP_184039237.1">
    <property type="nucleotide sequence ID" value="NZ_JACHHY010000013.1"/>
</dbReference>
<dbReference type="AlphaFoldDB" id="A0A840MPT2"/>
<dbReference type="InterPro" id="IPR026392">
    <property type="entry name" value="Exo/Archaeosortase_dom"/>
</dbReference>
<gene>
    <name evidence="9" type="ORF">HNQ59_002345</name>
</gene>
<comment type="caution">
    <text evidence="9">The sequence shown here is derived from an EMBL/GenBank/DDBJ whole genome shotgun (WGS) entry which is preliminary data.</text>
</comment>
<evidence type="ECO:0000256" key="7">
    <source>
        <dbReference type="ARBA" id="ARBA00023136"/>
    </source>
</evidence>
<feature type="transmembrane region" description="Helical" evidence="8">
    <location>
        <begin position="194"/>
        <end position="211"/>
    </location>
</feature>
<keyword evidence="4 8" id="KW-0812">Transmembrane</keyword>
<evidence type="ECO:0000256" key="5">
    <source>
        <dbReference type="ARBA" id="ARBA00022801"/>
    </source>
</evidence>
<keyword evidence="2" id="KW-1003">Cell membrane</keyword>
<dbReference type="Proteomes" id="UP000575898">
    <property type="component" value="Unassembled WGS sequence"/>
</dbReference>
<evidence type="ECO:0000256" key="8">
    <source>
        <dbReference type="SAM" id="Phobius"/>
    </source>
</evidence>
<dbReference type="InterPro" id="IPR019127">
    <property type="entry name" value="Exosortase"/>
</dbReference>
<keyword evidence="6 8" id="KW-1133">Transmembrane helix</keyword>
<evidence type="ECO:0000313" key="9">
    <source>
        <dbReference type="EMBL" id="MBB5019047.1"/>
    </source>
</evidence>
<dbReference type="GO" id="GO:0006508">
    <property type="term" value="P:proteolysis"/>
    <property type="evidence" value="ECO:0007669"/>
    <property type="project" value="UniProtKB-KW"/>
</dbReference>
<feature type="transmembrane region" description="Helical" evidence="8">
    <location>
        <begin position="37"/>
        <end position="55"/>
    </location>
</feature>
<sequence length="259" mass="28143">MRPVIIGLTLALVGATWPVWKWVIQGTLDASNEPWGWLPAVLAALLALRHSHNLATDRLLITPAVLLTLYMLAIALDLPMAIRGSLGCLALASWASGLRTGRPWHVGLWTLCWLSLPLSASMQFYLGYPMRYLTCAGAATWLQWQGLPVMQDGSLLLWQTRQIAIDAPCSGVKMLWAGWVLSASLATWQGLNSLRTLGCLLGTPLLVYLANTGRTTALFYSESGLVQAPPWFHDAIGVMAFLATALAITALHQRTGTTP</sequence>